<reference evidence="1" key="2">
    <citation type="submission" date="2021-08" db="EMBL/GenBank/DDBJ databases">
        <authorList>
            <person name="Tani A."/>
            <person name="Ola A."/>
            <person name="Ogura Y."/>
            <person name="Katsura K."/>
            <person name="Hayashi T."/>
        </authorList>
    </citation>
    <scope>NUCLEOTIDE SEQUENCE</scope>
    <source>
        <strain evidence="1">DSM 19015</strain>
    </source>
</reference>
<gene>
    <name evidence="1" type="ORF">OCOJLMKI_3462</name>
</gene>
<sequence length="212" mass="23830">MEGNIPQAALSRSNLIHQLIGGYGQIAIDHVAEGWSPYLLVLKFRHLGGRRDAVIAQMHSEATRAYEWILTRVWKRPYAASRRALLPCWIFAPDVPVAKRAKVNVRELIPNGGLHMQGVAVMPPGSRLREGLDVHLAREGLRYCPRGGPLISLHATPITSNLDYVHRYNFKAVPRGRASFEDILQLPKSASERCSKPRRAADPWVSRVFEQD</sequence>
<dbReference type="EMBL" id="BPQP01000057">
    <property type="protein sequence ID" value="GJD96242.1"/>
    <property type="molecule type" value="Genomic_DNA"/>
</dbReference>
<accession>A0ABQ4S234</accession>
<keyword evidence="2" id="KW-1185">Reference proteome</keyword>
<evidence type="ECO:0000313" key="2">
    <source>
        <dbReference type="Proteomes" id="UP001055125"/>
    </source>
</evidence>
<proteinExistence type="predicted"/>
<evidence type="ECO:0000313" key="1">
    <source>
        <dbReference type="EMBL" id="GJD96242.1"/>
    </source>
</evidence>
<reference evidence="1" key="1">
    <citation type="journal article" date="2021" name="Front. Microbiol.">
        <title>Comprehensive Comparative Genomics and Phenotyping of Methylobacterium Species.</title>
        <authorList>
            <person name="Alessa O."/>
            <person name="Ogura Y."/>
            <person name="Fujitani Y."/>
            <person name="Takami H."/>
            <person name="Hayashi T."/>
            <person name="Sahin N."/>
            <person name="Tani A."/>
        </authorList>
    </citation>
    <scope>NUCLEOTIDE SEQUENCE</scope>
    <source>
        <strain evidence="1">DSM 19015</strain>
    </source>
</reference>
<organism evidence="1 2">
    <name type="scientific">Methylobacterium iners</name>
    <dbReference type="NCBI Taxonomy" id="418707"/>
    <lineage>
        <taxon>Bacteria</taxon>
        <taxon>Pseudomonadati</taxon>
        <taxon>Pseudomonadota</taxon>
        <taxon>Alphaproteobacteria</taxon>
        <taxon>Hyphomicrobiales</taxon>
        <taxon>Methylobacteriaceae</taxon>
        <taxon>Methylobacterium</taxon>
    </lineage>
</organism>
<dbReference type="Proteomes" id="UP001055125">
    <property type="component" value="Unassembled WGS sequence"/>
</dbReference>
<comment type="caution">
    <text evidence="1">The sequence shown here is derived from an EMBL/GenBank/DDBJ whole genome shotgun (WGS) entry which is preliminary data.</text>
</comment>
<name>A0ABQ4S234_9HYPH</name>
<dbReference type="RefSeq" id="WP_238245357.1">
    <property type="nucleotide sequence ID" value="NZ_BPQP01000057.1"/>
</dbReference>
<protein>
    <submittedName>
        <fullName evidence="1">Uncharacterized protein</fullName>
    </submittedName>
</protein>